<dbReference type="Pfam" id="PF00436">
    <property type="entry name" value="SSB"/>
    <property type="match status" value="1"/>
</dbReference>
<organism evidence="4 7">
    <name type="scientific">Leptotrichia trevisanii</name>
    <dbReference type="NCBI Taxonomy" id="109328"/>
    <lineage>
        <taxon>Bacteria</taxon>
        <taxon>Fusobacteriati</taxon>
        <taxon>Fusobacteriota</taxon>
        <taxon>Fusobacteriia</taxon>
        <taxon>Fusobacteriales</taxon>
        <taxon>Leptotrichiaceae</taxon>
        <taxon>Leptotrichia</taxon>
    </lineage>
</organism>
<accession>A0A510K0N3</accession>
<evidence type="ECO:0000256" key="2">
    <source>
        <dbReference type="PROSITE-ProRule" id="PRU00252"/>
    </source>
</evidence>
<dbReference type="STRING" id="1122173.GCA_000482505_02477"/>
<dbReference type="EMBL" id="AP019831">
    <property type="protein sequence ID" value="BBM45198.1"/>
    <property type="molecule type" value="Genomic_DNA"/>
</dbReference>
<evidence type="ECO:0000313" key="6">
    <source>
        <dbReference type="Proteomes" id="UP000321378"/>
    </source>
</evidence>
<dbReference type="SUPFAM" id="SSF50249">
    <property type="entry name" value="Nucleic acid-binding proteins"/>
    <property type="match status" value="1"/>
</dbReference>
<dbReference type="InterPro" id="IPR011344">
    <property type="entry name" value="ssDNA-bd"/>
</dbReference>
<keyword evidence="7" id="KW-1185">Reference proteome</keyword>
<reference evidence="4 7" key="1">
    <citation type="submission" date="2019-07" db="EMBL/GenBank/DDBJ databases">
        <title>Complete Genome Sequence of Leptotrichia trevisanii Strain JMUB3870.</title>
        <authorList>
            <person name="Watanabe S."/>
            <person name="Cui L."/>
        </authorList>
    </citation>
    <scope>NUCLEOTIDE SEQUENCE [LARGE SCALE GENOMIC DNA]</scope>
    <source>
        <strain evidence="4 7">JMUB3870</strain>
    </source>
</reference>
<proteinExistence type="predicted"/>
<dbReference type="EMBL" id="AP019840">
    <property type="protein sequence ID" value="BBM52332.1"/>
    <property type="molecule type" value="Genomic_DNA"/>
</dbReference>
<dbReference type="CDD" id="cd04496">
    <property type="entry name" value="SSB_OBF"/>
    <property type="match status" value="1"/>
</dbReference>
<dbReference type="GO" id="GO:0006260">
    <property type="term" value="P:DNA replication"/>
    <property type="evidence" value="ECO:0007669"/>
    <property type="project" value="InterPro"/>
</dbReference>
<dbReference type="PANTHER" id="PTHR10302:SF27">
    <property type="entry name" value="SINGLE-STRANDED DNA-BINDING PROTEIN"/>
    <property type="match status" value="1"/>
</dbReference>
<evidence type="ECO:0000256" key="3">
    <source>
        <dbReference type="RuleBase" id="RU000524"/>
    </source>
</evidence>
<dbReference type="GO" id="GO:0009295">
    <property type="term" value="C:nucleoid"/>
    <property type="evidence" value="ECO:0007669"/>
    <property type="project" value="TreeGrafter"/>
</dbReference>
<dbReference type="InterPro" id="IPR000424">
    <property type="entry name" value="Primosome_PriB/ssb"/>
</dbReference>
<evidence type="ECO:0000313" key="4">
    <source>
        <dbReference type="EMBL" id="BBM45198.1"/>
    </source>
</evidence>
<dbReference type="GO" id="GO:0003697">
    <property type="term" value="F:single-stranded DNA binding"/>
    <property type="evidence" value="ECO:0007669"/>
    <property type="project" value="InterPro"/>
</dbReference>
<evidence type="ECO:0000313" key="7">
    <source>
        <dbReference type="Proteomes" id="UP000422644"/>
    </source>
</evidence>
<dbReference type="RefSeq" id="WP_051354428.1">
    <property type="nucleotide sequence ID" value="NZ_AP019831.1"/>
</dbReference>
<keyword evidence="1 2" id="KW-0238">DNA-binding</keyword>
<dbReference type="PANTHER" id="PTHR10302">
    <property type="entry name" value="SINGLE-STRANDED DNA-BINDING PROTEIN"/>
    <property type="match status" value="1"/>
</dbReference>
<evidence type="ECO:0000313" key="5">
    <source>
        <dbReference type="EMBL" id="BBM52332.1"/>
    </source>
</evidence>
<dbReference type="PROSITE" id="PS50935">
    <property type="entry name" value="SSB"/>
    <property type="match status" value="1"/>
</dbReference>
<dbReference type="Proteomes" id="UP000422644">
    <property type="component" value="Chromosome"/>
</dbReference>
<dbReference type="Gene3D" id="2.40.50.140">
    <property type="entry name" value="Nucleic acid-binding proteins"/>
    <property type="match status" value="1"/>
</dbReference>
<sequence>MNTLIFSGRVTFNPEMISISEKNVCNFRIAAKKKFKEETQFLLCVAFGNVATLIHQYVKKGAKIIVNGYLELQEYEDENGKRIIPKCIVKEFKLMDFVEEEYEYF</sequence>
<dbReference type="Proteomes" id="UP000321378">
    <property type="component" value="Chromosome"/>
</dbReference>
<reference evidence="5 6" key="2">
    <citation type="submission" date="2019-07" db="EMBL/GenBank/DDBJ databases">
        <title>Complete Genome Sequence of Leptotrichia trevisanii Strain JMUB3935.</title>
        <authorList>
            <person name="Watanabe S."/>
            <person name="Cui L."/>
        </authorList>
    </citation>
    <scope>NUCLEOTIDE SEQUENCE [LARGE SCALE GENOMIC DNA]</scope>
    <source>
        <strain evidence="5 6">JMUB3935</strain>
    </source>
</reference>
<protein>
    <recommendedName>
        <fullName evidence="3">Single-stranded DNA-binding protein</fullName>
    </recommendedName>
</protein>
<dbReference type="InterPro" id="IPR012340">
    <property type="entry name" value="NA-bd_OB-fold"/>
</dbReference>
<dbReference type="OrthoDB" id="9809878at2"/>
<name>A0A510K0N3_9FUSO</name>
<evidence type="ECO:0000256" key="1">
    <source>
        <dbReference type="ARBA" id="ARBA00023125"/>
    </source>
</evidence>
<dbReference type="NCBIfam" id="TIGR00621">
    <property type="entry name" value="ssb"/>
    <property type="match status" value="1"/>
</dbReference>
<gene>
    <name evidence="4" type="ORF">JMUB3870_1316</name>
    <name evidence="5" type="ORF">JMUB3935_1310</name>
</gene>
<dbReference type="AlphaFoldDB" id="A0A510K0N3"/>